<feature type="transmembrane region" description="Helical" evidence="1">
    <location>
        <begin position="68"/>
        <end position="91"/>
    </location>
</feature>
<organism evidence="2 3">
    <name type="scientific">Deinococcus reticulitermitis</name>
    <dbReference type="NCBI Taxonomy" id="856736"/>
    <lineage>
        <taxon>Bacteria</taxon>
        <taxon>Thermotogati</taxon>
        <taxon>Deinococcota</taxon>
        <taxon>Deinococci</taxon>
        <taxon>Deinococcales</taxon>
        <taxon>Deinococcaceae</taxon>
        <taxon>Deinococcus</taxon>
    </lineage>
</organism>
<name>A0A1H7ACP2_9DEIO</name>
<feature type="transmembrane region" description="Helical" evidence="1">
    <location>
        <begin position="29"/>
        <end position="48"/>
    </location>
</feature>
<sequence>MDQTEAVVSQHGFPLPAVMDSCCASTTPHIFLLPLLLNWAFSLMWLTALGRWGWPRLRRRNLRPLTGLAWLLFVLTLLINLLTFGLARWGWASPYPVLETVGVRLHFGFW</sequence>
<evidence type="ECO:0000256" key="1">
    <source>
        <dbReference type="SAM" id="Phobius"/>
    </source>
</evidence>
<gene>
    <name evidence="2" type="ORF">SAMN04488058_111103</name>
</gene>
<keyword evidence="3" id="KW-1185">Reference proteome</keyword>
<dbReference type="EMBL" id="FNZA01000011">
    <property type="protein sequence ID" value="SEJ59832.1"/>
    <property type="molecule type" value="Genomic_DNA"/>
</dbReference>
<reference evidence="3" key="1">
    <citation type="submission" date="2016-10" db="EMBL/GenBank/DDBJ databases">
        <authorList>
            <person name="Varghese N."/>
            <person name="Submissions S."/>
        </authorList>
    </citation>
    <scope>NUCLEOTIDE SEQUENCE [LARGE SCALE GENOMIC DNA]</scope>
    <source>
        <strain evidence="3">CGMCC 1.10218</strain>
    </source>
</reference>
<proteinExistence type="predicted"/>
<dbReference type="AlphaFoldDB" id="A0A1H7ACP2"/>
<accession>A0A1H7ACP2</accession>
<evidence type="ECO:0000313" key="2">
    <source>
        <dbReference type="EMBL" id="SEJ59832.1"/>
    </source>
</evidence>
<keyword evidence="1" id="KW-0812">Transmembrane</keyword>
<keyword evidence="1" id="KW-0472">Membrane</keyword>
<dbReference type="Proteomes" id="UP000199223">
    <property type="component" value="Unassembled WGS sequence"/>
</dbReference>
<keyword evidence="1" id="KW-1133">Transmembrane helix</keyword>
<protein>
    <submittedName>
        <fullName evidence="2">Uncharacterized protein</fullName>
    </submittedName>
</protein>
<evidence type="ECO:0000313" key="3">
    <source>
        <dbReference type="Proteomes" id="UP000199223"/>
    </source>
</evidence>